<keyword evidence="10" id="KW-0812">Transmembrane</keyword>
<dbReference type="GO" id="GO:0016491">
    <property type="term" value="F:oxidoreductase activity"/>
    <property type="evidence" value="ECO:0000318"/>
    <property type="project" value="GO_Central"/>
</dbReference>
<reference evidence="12" key="1">
    <citation type="journal article" date="2010" name="Nat. Biotechnol.">
        <title>Draft genome sequence of the oilseed species Ricinus communis.</title>
        <authorList>
            <person name="Chan A.P."/>
            <person name="Crabtree J."/>
            <person name="Zhao Q."/>
            <person name="Lorenzi H."/>
            <person name="Orvis J."/>
            <person name="Puiu D."/>
            <person name="Melake-Berhan A."/>
            <person name="Jones K.M."/>
            <person name="Redman J."/>
            <person name="Chen G."/>
            <person name="Cahoon E.B."/>
            <person name="Gedil M."/>
            <person name="Stanke M."/>
            <person name="Haas B.J."/>
            <person name="Wortman J.R."/>
            <person name="Fraser-Liggett C.M."/>
            <person name="Ravel J."/>
            <person name="Rabinowicz P.D."/>
        </authorList>
    </citation>
    <scope>NUCLEOTIDE SEQUENCE [LARGE SCALE GENOMIC DNA]</scope>
    <source>
        <strain evidence="12">cv. Hale</strain>
    </source>
</reference>
<dbReference type="EC" id="1.14.13.68" evidence="11"/>
<evidence type="ECO:0000256" key="8">
    <source>
        <dbReference type="PIRSR" id="PIRSR602401-1"/>
    </source>
</evidence>
<feature type="binding site" description="axial binding residue" evidence="8">
    <location>
        <position position="379"/>
    </location>
    <ligand>
        <name>heme</name>
        <dbReference type="ChEBI" id="CHEBI:30413"/>
    </ligand>
    <ligandPart>
        <name>Fe</name>
        <dbReference type="ChEBI" id="CHEBI:18248"/>
    </ligandPart>
</feature>
<keyword evidence="7 9" id="KW-0503">Monooxygenase</keyword>
<keyword evidence="6 8" id="KW-0408">Iron</keyword>
<dbReference type="InterPro" id="IPR002401">
    <property type="entry name" value="Cyt_P450_E_grp-I"/>
</dbReference>
<dbReference type="PROSITE" id="PS00086">
    <property type="entry name" value="CYTOCHROME_P450"/>
    <property type="match status" value="1"/>
</dbReference>
<keyword evidence="10" id="KW-1133">Transmembrane helix</keyword>
<dbReference type="InParanoid" id="B9SY53"/>
<dbReference type="EMBL" id="EQ974241">
    <property type="protein sequence ID" value="EEF31471.1"/>
    <property type="molecule type" value="Genomic_DNA"/>
</dbReference>
<dbReference type="PRINTS" id="PR00385">
    <property type="entry name" value="P450"/>
</dbReference>
<evidence type="ECO:0000256" key="3">
    <source>
        <dbReference type="ARBA" id="ARBA00022617"/>
    </source>
</evidence>
<dbReference type="InterPro" id="IPR001128">
    <property type="entry name" value="Cyt_P450"/>
</dbReference>
<gene>
    <name evidence="11" type="ORF">RCOM_0987600</name>
</gene>
<feature type="transmembrane region" description="Helical" evidence="10">
    <location>
        <begin position="6"/>
        <end position="23"/>
    </location>
</feature>
<dbReference type="PRINTS" id="PR00463">
    <property type="entry name" value="EP450I"/>
</dbReference>
<sequence length="438" mass="50634">MEHLHQFPFFPAFFCFLLFIFVIQSKRTKSEVSNSSSKLPPGPRKLPIIGNMLQLIGSLLHHRLRDLATQYGPVMHLQLGEVSNFVISSPEAAREVMKTHDISFAQRPFVLAASIVMYNFKDIVFAPYGDQWRQLRKICILELLSLKRVQSFRSVREEEHSYFKKCFWRKLERLHQEADTILENIIKEHRDNKASGRSDMKSEAVDLVDVLLNLHDHGNLEFPFTTDNIKAVMLDLFIAGTESSSGIIEWAMAEMIKNSRVLGKAQEEVRQIFNKKQCIIDETGLQELKYLKLVIKETLRLHPPAPLLLPRECREKVEVCGYEIPVNAKVIVNAWAIGRDPRYWNEAEKFFPERFLDNSIDYKGNDFEFIPFGAGRRMCPGISYGMAVIELSLANLLYHFDWKLPDGMEPKDFDMSESFGVTARKKNELFLIPIPYQS</sequence>
<evidence type="ECO:0000256" key="4">
    <source>
        <dbReference type="ARBA" id="ARBA00022723"/>
    </source>
</evidence>
<dbReference type="GO" id="GO:0020037">
    <property type="term" value="F:heme binding"/>
    <property type="evidence" value="ECO:0007669"/>
    <property type="project" value="InterPro"/>
</dbReference>
<accession>B9SY53</accession>
<dbReference type="GO" id="GO:0005506">
    <property type="term" value="F:iron ion binding"/>
    <property type="evidence" value="ECO:0007669"/>
    <property type="project" value="InterPro"/>
</dbReference>
<dbReference type="GO" id="GO:0004497">
    <property type="term" value="F:monooxygenase activity"/>
    <property type="evidence" value="ECO:0007669"/>
    <property type="project" value="UniProtKB-KW"/>
</dbReference>
<protein>
    <submittedName>
        <fullName evidence="11">Cytochrome P450, putative</fullName>
        <ecNumber evidence="11">1.14.13.68</ecNumber>
    </submittedName>
</protein>
<dbReference type="InterPro" id="IPR017972">
    <property type="entry name" value="Cyt_P450_CS"/>
</dbReference>
<dbReference type="Proteomes" id="UP000008311">
    <property type="component" value="Unassembled WGS sequence"/>
</dbReference>
<dbReference type="Pfam" id="PF00067">
    <property type="entry name" value="p450"/>
    <property type="match status" value="1"/>
</dbReference>
<keyword evidence="10" id="KW-0472">Membrane</keyword>
<evidence type="ECO:0000256" key="7">
    <source>
        <dbReference type="ARBA" id="ARBA00023033"/>
    </source>
</evidence>
<evidence type="ECO:0000313" key="12">
    <source>
        <dbReference type="Proteomes" id="UP000008311"/>
    </source>
</evidence>
<evidence type="ECO:0000256" key="10">
    <source>
        <dbReference type="SAM" id="Phobius"/>
    </source>
</evidence>
<dbReference type="CDD" id="cd11072">
    <property type="entry name" value="CYP71-like"/>
    <property type="match status" value="1"/>
</dbReference>
<evidence type="ECO:0000256" key="6">
    <source>
        <dbReference type="ARBA" id="ARBA00023004"/>
    </source>
</evidence>
<dbReference type="STRING" id="3988.B9SY53"/>
<comment type="similarity">
    <text evidence="2 9">Belongs to the cytochrome P450 family.</text>
</comment>
<name>B9SY53_RICCO</name>
<keyword evidence="3 8" id="KW-0349">Heme</keyword>
<dbReference type="GO" id="GO:0016705">
    <property type="term" value="F:oxidoreductase activity, acting on paired donors, with incorporation or reduction of molecular oxygen"/>
    <property type="evidence" value="ECO:0007669"/>
    <property type="project" value="InterPro"/>
</dbReference>
<keyword evidence="12" id="KW-1185">Reference proteome</keyword>
<dbReference type="Gene3D" id="1.10.630.10">
    <property type="entry name" value="Cytochrome P450"/>
    <property type="match status" value="2"/>
</dbReference>
<evidence type="ECO:0000256" key="1">
    <source>
        <dbReference type="ARBA" id="ARBA00001971"/>
    </source>
</evidence>
<evidence type="ECO:0000256" key="9">
    <source>
        <dbReference type="RuleBase" id="RU000461"/>
    </source>
</evidence>
<dbReference type="eggNOG" id="KOG0156">
    <property type="taxonomic scope" value="Eukaryota"/>
</dbReference>
<dbReference type="SUPFAM" id="SSF48264">
    <property type="entry name" value="Cytochrome P450"/>
    <property type="match status" value="1"/>
</dbReference>
<keyword evidence="4 8" id="KW-0479">Metal-binding</keyword>
<dbReference type="PANTHER" id="PTHR47955:SF8">
    <property type="entry name" value="CYTOCHROME P450 71D11-LIKE"/>
    <property type="match status" value="1"/>
</dbReference>
<proteinExistence type="inferred from homology"/>
<dbReference type="FunFam" id="1.10.630.10:FF:000126">
    <property type="entry name" value="Predicted protein"/>
    <property type="match status" value="1"/>
</dbReference>
<dbReference type="InterPro" id="IPR036396">
    <property type="entry name" value="Cyt_P450_sf"/>
</dbReference>
<organism evidence="11 12">
    <name type="scientific">Ricinus communis</name>
    <name type="common">Castor bean</name>
    <dbReference type="NCBI Taxonomy" id="3988"/>
    <lineage>
        <taxon>Eukaryota</taxon>
        <taxon>Viridiplantae</taxon>
        <taxon>Streptophyta</taxon>
        <taxon>Embryophyta</taxon>
        <taxon>Tracheophyta</taxon>
        <taxon>Spermatophyta</taxon>
        <taxon>Magnoliopsida</taxon>
        <taxon>eudicotyledons</taxon>
        <taxon>Gunneridae</taxon>
        <taxon>Pentapetalae</taxon>
        <taxon>rosids</taxon>
        <taxon>fabids</taxon>
        <taxon>Malpighiales</taxon>
        <taxon>Euphorbiaceae</taxon>
        <taxon>Acalyphoideae</taxon>
        <taxon>Acalypheae</taxon>
        <taxon>Ricinus</taxon>
    </lineage>
</organism>
<evidence type="ECO:0000256" key="5">
    <source>
        <dbReference type="ARBA" id="ARBA00023002"/>
    </source>
</evidence>
<comment type="cofactor">
    <cofactor evidence="1 8">
        <name>heme</name>
        <dbReference type="ChEBI" id="CHEBI:30413"/>
    </cofactor>
</comment>
<dbReference type="PANTHER" id="PTHR47955">
    <property type="entry name" value="CYTOCHROME P450 FAMILY 71 PROTEIN"/>
    <property type="match status" value="1"/>
</dbReference>
<evidence type="ECO:0000256" key="2">
    <source>
        <dbReference type="ARBA" id="ARBA00010617"/>
    </source>
</evidence>
<dbReference type="AlphaFoldDB" id="B9SY53"/>
<evidence type="ECO:0000313" key="11">
    <source>
        <dbReference type="EMBL" id="EEF31471.1"/>
    </source>
</evidence>
<keyword evidence="5 9" id="KW-0560">Oxidoreductase</keyword>